<gene>
    <name evidence="2" type="ORF">ENN90_05170</name>
</gene>
<dbReference type="EMBL" id="DSDK01000287">
    <property type="protein sequence ID" value="HDR51000.1"/>
    <property type="molecule type" value="Genomic_DNA"/>
</dbReference>
<comment type="caution">
    <text evidence="2">The sequence shown here is derived from an EMBL/GenBank/DDBJ whole genome shotgun (WGS) entry which is preliminary data.</text>
</comment>
<organism evidence="2">
    <name type="scientific">Mariniphaga anaerophila</name>
    <dbReference type="NCBI Taxonomy" id="1484053"/>
    <lineage>
        <taxon>Bacteria</taxon>
        <taxon>Pseudomonadati</taxon>
        <taxon>Bacteroidota</taxon>
        <taxon>Bacteroidia</taxon>
        <taxon>Marinilabiliales</taxon>
        <taxon>Prolixibacteraceae</taxon>
        <taxon>Mariniphaga</taxon>
    </lineage>
</organism>
<dbReference type="Proteomes" id="UP000886047">
    <property type="component" value="Unassembled WGS sequence"/>
</dbReference>
<dbReference type="Pfam" id="PF13657">
    <property type="entry name" value="Couple_hipA"/>
    <property type="match status" value="1"/>
</dbReference>
<keyword evidence="2" id="KW-0418">Kinase</keyword>
<dbReference type="GO" id="GO:0004674">
    <property type="term" value="F:protein serine/threonine kinase activity"/>
    <property type="evidence" value="ECO:0007669"/>
    <property type="project" value="TreeGrafter"/>
</dbReference>
<name>A0A831LK31_9BACT</name>
<evidence type="ECO:0000313" key="2">
    <source>
        <dbReference type="EMBL" id="HDR51000.1"/>
    </source>
</evidence>
<dbReference type="InterPro" id="IPR017508">
    <property type="entry name" value="HipA_N1"/>
</dbReference>
<dbReference type="PANTHER" id="PTHR37419:SF6">
    <property type="entry name" value="KINASE HI_0665-RELATED"/>
    <property type="match status" value="1"/>
</dbReference>
<accession>A0A831LK31</accession>
<protein>
    <submittedName>
        <fullName evidence="2">Phosphatidylinositol kinase</fullName>
    </submittedName>
</protein>
<dbReference type="AlphaFoldDB" id="A0A831LK31"/>
<sequence>MHTRTAGWLVQDEDGYHFQYDEKYLESDIAEPVSLTLPLQKIPFTSKVMFPFFDGLIPEGWLLDIAEKNWKINPRDRMGLLMAFCKDCVGAVSIIPVNEDNSEQK</sequence>
<keyword evidence="2" id="KW-0808">Transferase</keyword>
<reference evidence="2" key="1">
    <citation type="journal article" date="2020" name="mSystems">
        <title>Genome- and Community-Level Interaction Insights into Carbon Utilization and Element Cycling Functions of Hydrothermarchaeota in Hydrothermal Sediment.</title>
        <authorList>
            <person name="Zhou Z."/>
            <person name="Liu Y."/>
            <person name="Xu W."/>
            <person name="Pan J."/>
            <person name="Luo Z.H."/>
            <person name="Li M."/>
        </authorList>
    </citation>
    <scope>NUCLEOTIDE SEQUENCE [LARGE SCALE GENOMIC DNA]</scope>
    <source>
        <strain evidence="2">SpSt-1217</strain>
    </source>
</reference>
<evidence type="ECO:0000259" key="1">
    <source>
        <dbReference type="Pfam" id="PF13657"/>
    </source>
</evidence>
<dbReference type="InterPro" id="IPR052028">
    <property type="entry name" value="HipA_Ser/Thr_kinase"/>
</dbReference>
<dbReference type="PANTHER" id="PTHR37419">
    <property type="entry name" value="SERINE/THREONINE-PROTEIN KINASE TOXIN HIPA"/>
    <property type="match status" value="1"/>
</dbReference>
<feature type="domain" description="HipA N-terminal subdomain 1" evidence="1">
    <location>
        <begin position="2"/>
        <end position="94"/>
    </location>
</feature>
<dbReference type="NCBIfam" id="TIGR03071">
    <property type="entry name" value="couple_hipA"/>
    <property type="match status" value="1"/>
</dbReference>
<proteinExistence type="predicted"/>
<dbReference type="GO" id="GO:0005829">
    <property type="term" value="C:cytosol"/>
    <property type="evidence" value="ECO:0007669"/>
    <property type="project" value="TreeGrafter"/>
</dbReference>